<dbReference type="KEGG" id="hne:HNE_2424"/>
<gene>
    <name evidence="6" type="ordered locus">HNE_2424</name>
</gene>
<evidence type="ECO:0000256" key="2">
    <source>
        <dbReference type="ARBA" id="ARBA00023125"/>
    </source>
</evidence>
<evidence type="ECO:0000259" key="5">
    <source>
        <dbReference type="PROSITE" id="PS50977"/>
    </source>
</evidence>
<dbReference type="Gene3D" id="1.10.357.10">
    <property type="entry name" value="Tetracycline Repressor, domain 2"/>
    <property type="match status" value="1"/>
</dbReference>
<keyword evidence="3" id="KW-0804">Transcription</keyword>
<dbReference type="PROSITE" id="PS01081">
    <property type="entry name" value="HTH_TETR_1"/>
    <property type="match status" value="1"/>
</dbReference>
<dbReference type="GO" id="GO:0000976">
    <property type="term" value="F:transcription cis-regulatory region binding"/>
    <property type="evidence" value="ECO:0007669"/>
    <property type="project" value="TreeGrafter"/>
</dbReference>
<protein>
    <submittedName>
        <fullName evidence="6">Transcriptional regulator, TetR family</fullName>
    </submittedName>
</protein>
<evidence type="ECO:0000313" key="7">
    <source>
        <dbReference type="Proteomes" id="UP000001959"/>
    </source>
</evidence>
<proteinExistence type="predicted"/>
<feature type="domain" description="HTH tetR-type" evidence="5">
    <location>
        <begin position="68"/>
        <end position="128"/>
    </location>
</feature>
<dbReference type="InterPro" id="IPR023772">
    <property type="entry name" value="DNA-bd_HTH_TetR-type_CS"/>
</dbReference>
<dbReference type="HOGENOM" id="CLU_069356_46_5_5"/>
<dbReference type="PANTHER" id="PTHR30055:SF234">
    <property type="entry name" value="HTH-TYPE TRANSCRIPTIONAL REGULATOR BETI"/>
    <property type="match status" value="1"/>
</dbReference>
<dbReference type="InterPro" id="IPR009057">
    <property type="entry name" value="Homeodomain-like_sf"/>
</dbReference>
<evidence type="ECO:0000256" key="1">
    <source>
        <dbReference type="ARBA" id="ARBA00023015"/>
    </source>
</evidence>
<dbReference type="SUPFAM" id="SSF46689">
    <property type="entry name" value="Homeodomain-like"/>
    <property type="match status" value="1"/>
</dbReference>
<dbReference type="STRING" id="228405.HNE_2424"/>
<feature type="DNA-binding region" description="H-T-H motif" evidence="4">
    <location>
        <begin position="91"/>
        <end position="110"/>
    </location>
</feature>
<dbReference type="PANTHER" id="PTHR30055">
    <property type="entry name" value="HTH-TYPE TRANSCRIPTIONAL REGULATOR RUTR"/>
    <property type="match status" value="1"/>
</dbReference>
<dbReference type="InterPro" id="IPR050109">
    <property type="entry name" value="HTH-type_TetR-like_transc_reg"/>
</dbReference>
<keyword evidence="2 4" id="KW-0238">DNA-binding</keyword>
<keyword evidence="7" id="KW-1185">Reference proteome</keyword>
<name>Q0BZH4_HYPNA</name>
<dbReference type="EMBL" id="CP000158">
    <property type="protein sequence ID" value="ABI77191.1"/>
    <property type="molecule type" value="Genomic_DNA"/>
</dbReference>
<dbReference type="GO" id="GO:0003700">
    <property type="term" value="F:DNA-binding transcription factor activity"/>
    <property type="evidence" value="ECO:0007669"/>
    <property type="project" value="TreeGrafter"/>
</dbReference>
<dbReference type="PROSITE" id="PS50977">
    <property type="entry name" value="HTH_TETR_2"/>
    <property type="match status" value="1"/>
</dbReference>
<reference evidence="6 7" key="1">
    <citation type="journal article" date="2006" name="J. Bacteriol.">
        <title>Comparative genomic evidence for a close relationship between the dimorphic prosthecate bacteria Hyphomonas neptunium and Caulobacter crescentus.</title>
        <authorList>
            <person name="Badger J.H."/>
            <person name="Hoover T.R."/>
            <person name="Brun Y.V."/>
            <person name="Weiner R.M."/>
            <person name="Laub M.T."/>
            <person name="Alexandre G."/>
            <person name="Mrazek J."/>
            <person name="Ren Q."/>
            <person name="Paulsen I.T."/>
            <person name="Nelson K.E."/>
            <person name="Khouri H.M."/>
            <person name="Radune D."/>
            <person name="Sosa J."/>
            <person name="Dodson R.J."/>
            <person name="Sullivan S.A."/>
            <person name="Rosovitz M.J."/>
            <person name="Madupu R."/>
            <person name="Brinkac L.M."/>
            <person name="Durkin A.S."/>
            <person name="Daugherty S.C."/>
            <person name="Kothari S.P."/>
            <person name="Giglio M.G."/>
            <person name="Zhou L."/>
            <person name="Haft D.H."/>
            <person name="Selengut J.D."/>
            <person name="Davidsen T.M."/>
            <person name="Yang Q."/>
            <person name="Zafar N."/>
            <person name="Ward N.L."/>
        </authorList>
    </citation>
    <scope>NUCLEOTIDE SEQUENCE [LARGE SCALE GENOMIC DNA]</scope>
    <source>
        <strain evidence="6 7">ATCC 15444</strain>
    </source>
</reference>
<dbReference type="PRINTS" id="PR00455">
    <property type="entry name" value="HTHTETR"/>
</dbReference>
<evidence type="ECO:0000313" key="6">
    <source>
        <dbReference type="EMBL" id="ABI77191.1"/>
    </source>
</evidence>
<dbReference type="AlphaFoldDB" id="Q0BZH4"/>
<dbReference type="InterPro" id="IPR001647">
    <property type="entry name" value="HTH_TetR"/>
</dbReference>
<evidence type="ECO:0000256" key="3">
    <source>
        <dbReference type="ARBA" id="ARBA00023163"/>
    </source>
</evidence>
<sequence>MDSDHYYFYNSFNYRFMMFSVCGRIMSIRNPGNAAEMSSSKKAPVRKAADPMDVVTATKQQPQQARAQDTFELILDTAGRLLDEVGLERLSTNLVCRRAGLSPPALYRYFPNKYAILRELGDRLMALQDQAVLDWIEEGGLATDTFEDSVASNVRLQERVNEITRQFPGNIYVLRALRAIPILREVRMASSEMVAENVADAMIANGHKASRDRLIASARLTTELAYSAMEMVLEEPSRDAHQICTDVSTMIVTHYAQLTG</sequence>
<keyword evidence="1" id="KW-0805">Transcription regulation</keyword>
<organism evidence="6 7">
    <name type="scientific">Hyphomonas neptunium (strain ATCC 15444)</name>
    <dbReference type="NCBI Taxonomy" id="228405"/>
    <lineage>
        <taxon>Bacteria</taxon>
        <taxon>Pseudomonadati</taxon>
        <taxon>Pseudomonadota</taxon>
        <taxon>Alphaproteobacteria</taxon>
        <taxon>Hyphomonadales</taxon>
        <taxon>Hyphomonadaceae</taxon>
        <taxon>Hyphomonas</taxon>
    </lineage>
</organism>
<dbReference type="Pfam" id="PF00440">
    <property type="entry name" value="TetR_N"/>
    <property type="match status" value="1"/>
</dbReference>
<dbReference type="eggNOG" id="COG1309">
    <property type="taxonomic scope" value="Bacteria"/>
</dbReference>
<dbReference type="Proteomes" id="UP000001959">
    <property type="component" value="Chromosome"/>
</dbReference>
<evidence type="ECO:0000256" key="4">
    <source>
        <dbReference type="PROSITE-ProRule" id="PRU00335"/>
    </source>
</evidence>
<accession>Q0BZH4</accession>